<dbReference type="InterPro" id="IPR011992">
    <property type="entry name" value="EF-hand-dom_pair"/>
</dbReference>
<reference evidence="2 3" key="1">
    <citation type="submission" date="2020-02" db="EMBL/GenBank/DDBJ databases">
        <title>Draft genome sequence of Haematococcus lacustris strain NIES-144.</title>
        <authorList>
            <person name="Morimoto D."/>
            <person name="Nakagawa S."/>
            <person name="Yoshida T."/>
            <person name="Sawayama S."/>
        </authorList>
    </citation>
    <scope>NUCLEOTIDE SEQUENCE [LARGE SCALE GENOMIC DNA]</scope>
    <source>
        <strain evidence="2 3">NIES-144</strain>
    </source>
</reference>
<protein>
    <recommendedName>
        <fullName evidence="1">EF-hand domain-containing protein</fullName>
    </recommendedName>
</protein>
<dbReference type="SUPFAM" id="SSF47473">
    <property type="entry name" value="EF-hand"/>
    <property type="match status" value="1"/>
</dbReference>
<feature type="non-terminal residue" evidence="2">
    <location>
        <position position="1"/>
    </location>
</feature>
<dbReference type="InterPro" id="IPR002048">
    <property type="entry name" value="EF_hand_dom"/>
</dbReference>
<dbReference type="PROSITE" id="PS50222">
    <property type="entry name" value="EF_HAND_2"/>
    <property type="match status" value="1"/>
</dbReference>
<dbReference type="Gene3D" id="1.10.238.10">
    <property type="entry name" value="EF-hand"/>
    <property type="match status" value="1"/>
</dbReference>
<sequence length="128" mass="14607">MTEIYASAYNRVGEARLRKIIQTMRERLTAKMGNNNDNAFRFRRLFQAFDTAKTGKVHFEDFRNMSEQFGMQLDDDSLLAMLHVYDPEGTGFLEYHDLVCHLMDPGGQHDQEAGLMGRVGWCKAVGPG</sequence>
<dbReference type="EMBL" id="BLLF01001436">
    <property type="protein sequence ID" value="GFH19285.1"/>
    <property type="molecule type" value="Genomic_DNA"/>
</dbReference>
<evidence type="ECO:0000313" key="2">
    <source>
        <dbReference type="EMBL" id="GFH19285.1"/>
    </source>
</evidence>
<accession>A0A699ZC22</accession>
<evidence type="ECO:0000259" key="1">
    <source>
        <dbReference type="PROSITE" id="PS50222"/>
    </source>
</evidence>
<gene>
    <name evidence="2" type="ORF">HaLaN_16209</name>
</gene>
<proteinExistence type="predicted"/>
<dbReference type="Proteomes" id="UP000485058">
    <property type="component" value="Unassembled WGS sequence"/>
</dbReference>
<organism evidence="2 3">
    <name type="scientific">Haematococcus lacustris</name>
    <name type="common">Green alga</name>
    <name type="synonym">Haematococcus pluvialis</name>
    <dbReference type="NCBI Taxonomy" id="44745"/>
    <lineage>
        <taxon>Eukaryota</taxon>
        <taxon>Viridiplantae</taxon>
        <taxon>Chlorophyta</taxon>
        <taxon>core chlorophytes</taxon>
        <taxon>Chlorophyceae</taxon>
        <taxon>CS clade</taxon>
        <taxon>Chlamydomonadales</taxon>
        <taxon>Haematococcaceae</taxon>
        <taxon>Haematococcus</taxon>
    </lineage>
</organism>
<evidence type="ECO:0000313" key="3">
    <source>
        <dbReference type="Proteomes" id="UP000485058"/>
    </source>
</evidence>
<dbReference type="GO" id="GO:0005509">
    <property type="term" value="F:calcium ion binding"/>
    <property type="evidence" value="ECO:0007669"/>
    <property type="project" value="InterPro"/>
</dbReference>
<dbReference type="AlphaFoldDB" id="A0A699ZC22"/>
<name>A0A699ZC22_HAELA</name>
<feature type="domain" description="EF-hand" evidence="1">
    <location>
        <begin position="37"/>
        <end position="72"/>
    </location>
</feature>
<comment type="caution">
    <text evidence="2">The sequence shown here is derived from an EMBL/GenBank/DDBJ whole genome shotgun (WGS) entry which is preliminary data.</text>
</comment>
<keyword evidence="3" id="KW-1185">Reference proteome</keyword>
<feature type="non-terminal residue" evidence="2">
    <location>
        <position position="128"/>
    </location>
</feature>